<accession>A0A4W5K7S9</accession>
<evidence type="ECO:0000259" key="1">
    <source>
        <dbReference type="Pfam" id="PF24902"/>
    </source>
</evidence>
<dbReference type="InterPro" id="IPR045197">
    <property type="entry name" value="NUP210-like"/>
</dbReference>
<protein>
    <recommendedName>
        <fullName evidence="1">NUP210 Ig-like domain-containing protein</fullName>
    </recommendedName>
</protein>
<organism evidence="2 3">
    <name type="scientific">Hucho hucho</name>
    <name type="common">huchen</name>
    <dbReference type="NCBI Taxonomy" id="62062"/>
    <lineage>
        <taxon>Eukaryota</taxon>
        <taxon>Metazoa</taxon>
        <taxon>Chordata</taxon>
        <taxon>Craniata</taxon>
        <taxon>Vertebrata</taxon>
        <taxon>Euteleostomi</taxon>
        <taxon>Actinopterygii</taxon>
        <taxon>Neopterygii</taxon>
        <taxon>Teleostei</taxon>
        <taxon>Protacanthopterygii</taxon>
        <taxon>Salmoniformes</taxon>
        <taxon>Salmonidae</taxon>
        <taxon>Salmoninae</taxon>
        <taxon>Hucho</taxon>
    </lineage>
</organism>
<evidence type="ECO:0000313" key="3">
    <source>
        <dbReference type="Proteomes" id="UP000314982"/>
    </source>
</evidence>
<proteinExistence type="predicted"/>
<sequence>DLISCLCVAGRQVLRAHDLTGTVTITVALTPAQDSWATPLTASVHLRLVEDVLWDKRAITLYNHPDITENLTLVQGSGHFLVRLQDRELANITYLENSNVGQVSPLRPGLSSILAYDLCLTSADPAVISISVSDITDFQIDFVDIVSVLSFCWMKESCSLQPCWIIRHHIWYML</sequence>
<dbReference type="Proteomes" id="UP000314982">
    <property type="component" value="Unassembled WGS sequence"/>
</dbReference>
<dbReference type="PANTHER" id="PTHR23019:SF1">
    <property type="entry name" value="NUCLEAR PORE MEMBRANE GLYCOPROTEIN 210-LIKE"/>
    <property type="match status" value="1"/>
</dbReference>
<dbReference type="Pfam" id="PF24902">
    <property type="entry name" value="Ig_NUP210_9th"/>
    <property type="match status" value="1"/>
</dbReference>
<dbReference type="AlphaFoldDB" id="A0A4W5K7S9"/>
<dbReference type="GeneTree" id="ENSGT00390000009491"/>
<reference evidence="2" key="3">
    <citation type="submission" date="2025-09" db="UniProtKB">
        <authorList>
            <consortium name="Ensembl"/>
        </authorList>
    </citation>
    <scope>IDENTIFICATION</scope>
</reference>
<name>A0A4W5K7S9_9TELE</name>
<reference evidence="2" key="2">
    <citation type="submission" date="2025-08" db="UniProtKB">
        <authorList>
            <consortium name="Ensembl"/>
        </authorList>
    </citation>
    <scope>IDENTIFICATION</scope>
</reference>
<dbReference type="STRING" id="62062.ENSHHUP00000013338"/>
<feature type="domain" description="NUP210 Ig-like" evidence="1">
    <location>
        <begin position="58"/>
        <end position="132"/>
    </location>
</feature>
<keyword evidence="3" id="KW-1185">Reference proteome</keyword>
<dbReference type="InterPro" id="IPR056899">
    <property type="entry name" value="Ig_NUP210_9th"/>
</dbReference>
<dbReference type="PANTHER" id="PTHR23019">
    <property type="entry name" value="NUCLEAR PORE MEMBRANE GLYCOPROTEIN GP210-RELATED"/>
    <property type="match status" value="1"/>
</dbReference>
<evidence type="ECO:0000313" key="2">
    <source>
        <dbReference type="Ensembl" id="ENSHHUP00000013338.1"/>
    </source>
</evidence>
<dbReference type="GO" id="GO:0005643">
    <property type="term" value="C:nuclear pore"/>
    <property type="evidence" value="ECO:0007669"/>
    <property type="project" value="TreeGrafter"/>
</dbReference>
<reference evidence="3" key="1">
    <citation type="submission" date="2018-06" db="EMBL/GenBank/DDBJ databases">
        <title>Genome assembly of Danube salmon.</title>
        <authorList>
            <person name="Macqueen D.J."/>
            <person name="Gundappa M.K."/>
        </authorList>
    </citation>
    <scope>NUCLEOTIDE SEQUENCE [LARGE SCALE GENOMIC DNA]</scope>
</reference>
<dbReference type="Ensembl" id="ENSHHUT00000013774.1">
    <property type="protein sequence ID" value="ENSHHUP00000013338.1"/>
    <property type="gene ID" value="ENSHHUG00000008215.1"/>
</dbReference>